<dbReference type="Proteomes" id="UP001153076">
    <property type="component" value="Unassembled WGS sequence"/>
</dbReference>
<accession>A0A9Q1GS15</accession>
<dbReference type="EMBL" id="JAKOGI010001731">
    <property type="protein sequence ID" value="KAJ8424239.1"/>
    <property type="molecule type" value="Genomic_DNA"/>
</dbReference>
<proteinExistence type="predicted"/>
<evidence type="ECO:0000313" key="2">
    <source>
        <dbReference type="Proteomes" id="UP001153076"/>
    </source>
</evidence>
<protein>
    <submittedName>
        <fullName evidence="1">Uncharacterized protein</fullName>
    </submittedName>
</protein>
<organism evidence="1 2">
    <name type="scientific">Carnegiea gigantea</name>
    <dbReference type="NCBI Taxonomy" id="171969"/>
    <lineage>
        <taxon>Eukaryota</taxon>
        <taxon>Viridiplantae</taxon>
        <taxon>Streptophyta</taxon>
        <taxon>Embryophyta</taxon>
        <taxon>Tracheophyta</taxon>
        <taxon>Spermatophyta</taxon>
        <taxon>Magnoliopsida</taxon>
        <taxon>eudicotyledons</taxon>
        <taxon>Gunneridae</taxon>
        <taxon>Pentapetalae</taxon>
        <taxon>Caryophyllales</taxon>
        <taxon>Cactineae</taxon>
        <taxon>Cactaceae</taxon>
        <taxon>Cactoideae</taxon>
        <taxon>Echinocereeae</taxon>
        <taxon>Carnegiea</taxon>
    </lineage>
</organism>
<name>A0A9Q1GS15_9CARY</name>
<evidence type="ECO:0000313" key="1">
    <source>
        <dbReference type="EMBL" id="KAJ8424239.1"/>
    </source>
</evidence>
<dbReference type="AlphaFoldDB" id="A0A9Q1GS15"/>
<comment type="caution">
    <text evidence="1">The sequence shown here is derived from an EMBL/GenBank/DDBJ whole genome shotgun (WGS) entry which is preliminary data.</text>
</comment>
<sequence length="151" mass="17037">MGTRPWLGSHSICGQRDGRQMGAESSSNGVQMHTQLTNRNRLSPAALMTLFTPLKGYPFMKLLMTTLNELEFRDYGTHNEWGVTSSRTCLRNTSGCNILKSLSSWKCILASKGLKGMQQNWIQGLITSRGIWLSGCIWFLWLEESLKPHIT</sequence>
<keyword evidence="2" id="KW-1185">Reference proteome</keyword>
<reference evidence="1" key="1">
    <citation type="submission" date="2022-04" db="EMBL/GenBank/DDBJ databases">
        <title>Carnegiea gigantea Genome sequencing and assembly v2.</title>
        <authorList>
            <person name="Copetti D."/>
            <person name="Sanderson M.J."/>
            <person name="Burquez A."/>
            <person name="Wojciechowski M.F."/>
        </authorList>
    </citation>
    <scope>NUCLEOTIDE SEQUENCE</scope>
    <source>
        <strain evidence="1">SGP5-SGP5p</strain>
        <tissue evidence="1">Aerial part</tissue>
    </source>
</reference>
<gene>
    <name evidence="1" type="ORF">Cgig2_023860</name>
</gene>